<protein>
    <submittedName>
        <fullName evidence="1">Uncharacterized protein</fullName>
    </submittedName>
</protein>
<evidence type="ECO:0000313" key="1">
    <source>
        <dbReference type="EMBL" id="KAJ8870307.1"/>
    </source>
</evidence>
<dbReference type="EMBL" id="JARBHB010000013">
    <property type="protein sequence ID" value="KAJ8870307.1"/>
    <property type="molecule type" value="Genomic_DNA"/>
</dbReference>
<comment type="caution">
    <text evidence="1">The sequence shown here is derived from an EMBL/GenBank/DDBJ whole genome shotgun (WGS) entry which is preliminary data.</text>
</comment>
<keyword evidence="2" id="KW-1185">Reference proteome</keyword>
<dbReference type="PANTHER" id="PTHR46601:SF1">
    <property type="entry name" value="ADF-H DOMAIN-CONTAINING PROTEIN"/>
    <property type="match status" value="1"/>
</dbReference>
<dbReference type="Proteomes" id="UP001159363">
    <property type="component" value="Chromosome 12"/>
</dbReference>
<gene>
    <name evidence="1" type="ORF">PR048_029328</name>
</gene>
<sequence>MCQNCQWMTCKEKCVDKITNARKFTNKTSKHILKATVKDLIKVFELKMKLIMAHEARILHQFMAITNLKNDMNHNEVVVHCDSSENCSLKYAEEIQAFHFGGSQQISMHIVVVYSKVHDELRTKCFCTISESLEHNVPAIWGHLSPVLNKILKTIILTLSILLVTAPQASTETKLFSFIANHFDTFFTNVKNITWNYQEAGHGRGAPDGVGDVCKRSADHFVTQGKDITSAKDLLDVLVSSCPEVPFYQVTSQDIELFTQVFKTGSIIPFAGTMKVHQVRRTSFRQICFNSLSCFECSSVCAYYDIGSFKLPAPVAMKIFDLPVPVSIKIFDLPVPVSIKIFDLSVPVSIKVFDLHVSVSIKVFDLPVSVSIKIFDLPVSVSIKIFDLPVSVSIKIFDLPVSVSIKIFDLPVPVSINIFNLSVSVSIKIFDLPVSVSIKIFDLPVPVSSLIFNLPVTVNTKIFILPVTKSTEKGVYQKRK</sequence>
<reference evidence="1 2" key="1">
    <citation type="submission" date="2023-02" db="EMBL/GenBank/DDBJ databases">
        <title>LHISI_Scaffold_Assembly.</title>
        <authorList>
            <person name="Stuart O.P."/>
            <person name="Cleave R."/>
            <person name="Magrath M.J.L."/>
            <person name="Mikheyev A.S."/>
        </authorList>
    </citation>
    <scope>NUCLEOTIDE SEQUENCE [LARGE SCALE GENOMIC DNA]</scope>
    <source>
        <strain evidence="1">Daus_M_001</strain>
        <tissue evidence="1">Leg muscle</tissue>
    </source>
</reference>
<accession>A0ABQ9GD29</accession>
<proteinExistence type="predicted"/>
<dbReference type="PANTHER" id="PTHR46601">
    <property type="entry name" value="ULP_PROTEASE DOMAIN-CONTAINING PROTEIN"/>
    <property type="match status" value="1"/>
</dbReference>
<evidence type="ECO:0000313" key="2">
    <source>
        <dbReference type="Proteomes" id="UP001159363"/>
    </source>
</evidence>
<name>A0ABQ9GD29_9NEOP</name>
<organism evidence="1 2">
    <name type="scientific">Dryococelus australis</name>
    <dbReference type="NCBI Taxonomy" id="614101"/>
    <lineage>
        <taxon>Eukaryota</taxon>
        <taxon>Metazoa</taxon>
        <taxon>Ecdysozoa</taxon>
        <taxon>Arthropoda</taxon>
        <taxon>Hexapoda</taxon>
        <taxon>Insecta</taxon>
        <taxon>Pterygota</taxon>
        <taxon>Neoptera</taxon>
        <taxon>Polyneoptera</taxon>
        <taxon>Phasmatodea</taxon>
        <taxon>Verophasmatodea</taxon>
        <taxon>Anareolatae</taxon>
        <taxon>Phasmatidae</taxon>
        <taxon>Eurycanthinae</taxon>
        <taxon>Dryococelus</taxon>
    </lineage>
</organism>